<evidence type="ECO:0000256" key="1">
    <source>
        <dbReference type="SAM" id="MobiDB-lite"/>
    </source>
</evidence>
<evidence type="ECO:0000313" key="2">
    <source>
        <dbReference type="EMBL" id="KKK86440.1"/>
    </source>
</evidence>
<protein>
    <submittedName>
        <fullName evidence="2">Uncharacterized protein</fullName>
    </submittedName>
</protein>
<organism evidence="2">
    <name type="scientific">marine sediment metagenome</name>
    <dbReference type="NCBI Taxonomy" id="412755"/>
    <lineage>
        <taxon>unclassified sequences</taxon>
        <taxon>metagenomes</taxon>
        <taxon>ecological metagenomes</taxon>
    </lineage>
</organism>
<sequence>MKEESRDHEGNEVVVGRDFERALRFFKKRTSDIAREAKKRRRFQPTLTRHARHLRGKKTEQRKRLQAQSEAEKMGWRREE</sequence>
<gene>
    <name evidence="2" type="ORF">LCGC14_2763240</name>
</gene>
<dbReference type="AlphaFoldDB" id="A0A0F8ZKA1"/>
<comment type="caution">
    <text evidence="2">The sequence shown here is derived from an EMBL/GenBank/DDBJ whole genome shotgun (WGS) entry which is preliminary data.</text>
</comment>
<feature type="region of interest" description="Disordered" evidence="1">
    <location>
        <begin position="36"/>
        <end position="80"/>
    </location>
</feature>
<accession>A0A0F8ZKA1</accession>
<feature type="compositionally biased region" description="Basic and acidic residues" evidence="1">
    <location>
        <begin position="70"/>
        <end position="80"/>
    </location>
</feature>
<proteinExistence type="predicted"/>
<dbReference type="EMBL" id="LAZR01050846">
    <property type="protein sequence ID" value="KKK86440.1"/>
    <property type="molecule type" value="Genomic_DNA"/>
</dbReference>
<reference evidence="2" key="1">
    <citation type="journal article" date="2015" name="Nature">
        <title>Complex archaea that bridge the gap between prokaryotes and eukaryotes.</title>
        <authorList>
            <person name="Spang A."/>
            <person name="Saw J.H."/>
            <person name="Jorgensen S.L."/>
            <person name="Zaremba-Niedzwiedzka K."/>
            <person name="Martijn J."/>
            <person name="Lind A.E."/>
            <person name="van Eijk R."/>
            <person name="Schleper C."/>
            <person name="Guy L."/>
            <person name="Ettema T.J."/>
        </authorList>
    </citation>
    <scope>NUCLEOTIDE SEQUENCE</scope>
</reference>
<name>A0A0F8ZKA1_9ZZZZ</name>
<feature type="compositionally biased region" description="Basic residues" evidence="1">
    <location>
        <begin position="37"/>
        <end position="56"/>
    </location>
</feature>